<sequence length="438" mass="47295">MDDKNRSAQLFARGKRHIPDGVSSPLRSFRLVGGDPVVAREACGARIHDVDDREYLDFLNGFGALILGHAHPEVVEAIRAQAGRGTSYGLANEAEYQLAERIVDSTPSLEAIRFVCSGTEAVMTATRIARSHTGRSLILKFRGSYHGHSDALLASPLNLEGGAAALKTVSRGITRQANREVVLSEYNDVEEASRVFADHGDDIAAVVVEPHSTNMGFVKSRPEFIQALRDLTHQYGALLIFDEVVSGFRFNYGGISSQFGIDPDLTTFGKIIGGGTPVGAYGGKSLYLSHVAIGGGVFQSGTFAGNPLTTAAGNATLEILSRPGFYERLDALGADLQQRLEAGFAAHGIPYLVSRAGSVLGIAFRDAAVPMRNYRDVKTQDYDTFTRFHQRLRLEGFLLAPSLEEPIFLSAAHTPTDLARFADAAVHALRELHAELNN</sequence>
<evidence type="ECO:0000256" key="6">
    <source>
        <dbReference type="ARBA" id="ARBA00022898"/>
    </source>
</evidence>
<dbReference type="InterPro" id="IPR015424">
    <property type="entry name" value="PyrdxlP-dep_Trfase"/>
</dbReference>
<evidence type="ECO:0000256" key="5">
    <source>
        <dbReference type="ARBA" id="ARBA00015416"/>
    </source>
</evidence>
<dbReference type="FunFam" id="3.40.640.10:FF:000021">
    <property type="entry name" value="Glutamate-1-semialdehyde 2,1-aminomutase"/>
    <property type="match status" value="1"/>
</dbReference>
<dbReference type="CDD" id="cd00610">
    <property type="entry name" value="OAT_like"/>
    <property type="match status" value="1"/>
</dbReference>
<keyword evidence="7 11" id="KW-0413">Isomerase</keyword>
<dbReference type="Gene3D" id="3.40.640.10">
    <property type="entry name" value="Type I PLP-dependent aspartate aminotransferase-like (Major domain)"/>
    <property type="match status" value="1"/>
</dbReference>
<dbReference type="HOGENOM" id="CLU_016922_1_5_4"/>
<dbReference type="GO" id="GO:0006779">
    <property type="term" value="P:porphyrin-containing compound biosynthetic process"/>
    <property type="evidence" value="ECO:0007669"/>
    <property type="project" value="UniProtKB-KW"/>
</dbReference>
<dbReference type="Gene3D" id="3.90.1150.10">
    <property type="entry name" value="Aspartate Aminotransferase, domain 1"/>
    <property type="match status" value="1"/>
</dbReference>
<comment type="similarity">
    <text evidence="3">Belongs to the class-III pyridoxal-phosphate-dependent aminotransferase family. HemL subfamily.</text>
</comment>
<evidence type="ECO:0000256" key="8">
    <source>
        <dbReference type="ARBA" id="ARBA00023244"/>
    </source>
</evidence>
<keyword evidence="12" id="KW-1185">Reference proteome</keyword>
<evidence type="ECO:0000256" key="7">
    <source>
        <dbReference type="ARBA" id="ARBA00023235"/>
    </source>
</evidence>
<name>A0A0B6S9A2_BURPL</name>
<organism evidence="11 12">
    <name type="scientific">Burkholderia plantarii</name>
    <dbReference type="NCBI Taxonomy" id="41899"/>
    <lineage>
        <taxon>Bacteria</taxon>
        <taxon>Pseudomonadati</taxon>
        <taxon>Pseudomonadota</taxon>
        <taxon>Betaproteobacteria</taxon>
        <taxon>Burkholderiales</taxon>
        <taxon>Burkholderiaceae</taxon>
        <taxon>Burkholderia</taxon>
    </lineage>
</organism>
<dbReference type="Proteomes" id="UP000031838">
    <property type="component" value="Chromosome 2"/>
</dbReference>
<evidence type="ECO:0000256" key="3">
    <source>
        <dbReference type="ARBA" id="ARBA00008981"/>
    </source>
</evidence>
<dbReference type="NCBIfam" id="NF000818">
    <property type="entry name" value="PRK00062.1"/>
    <property type="match status" value="1"/>
</dbReference>
<evidence type="ECO:0000313" key="11">
    <source>
        <dbReference type="EMBL" id="AJK49835.1"/>
    </source>
</evidence>
<dbReference type="GO" id="GO:0030170">
    <property type="term" value="F:pyridoxal phosphate binding"/>
    <property type="evidence" value="ECO:0007669"/>
    <property type="project" value="InterPro"/>
</dbReference>
<dbReference type="EC" id="5.4.3.8" evidence="4"/>
<dbReference type="SUPFAM" id="SSF53383">
    <property type="entry name" value="PLP-dependent transferases"/>
    <property type="match status" value="1"/>
</dbReference>
<evidence type="ECO:0000256" key="10">
    <source>
        <dbReference type="RuleBase" id="RU003560"/>
    </source>
</evidence>
<keyword evidence="8" id="KW-0627">Porphyrin biosynthesis</keyword>
<dbReference type="PANTHER" id="PTHR43713">
    <property type="entry name" value="GLUTAMATE-1-SEMIALDEHYDE 2,1-AMINOMUTASE"/>
    <property type="match status" value="1"/>
</dbReference>
<keyword evidence="6 10" id="KW-0663">Pyridoxal phosphate</keyword>
<dbReference type="InterPro" id="IPR015422">
    <property type="entry name" value="PyrdxlP-dep_Trfase_small"/>
</dbReference>
<proteinExistence type="inferred from homology"/>
<evidence type="ECO:0000256" key="4">
    <source>
        <dbReference type="ARBA" id="ARBA00012143"/>
    </source>
</evidence>
<reference evidence="12" key="1">
    <citation type="submission" date="2011-03" db="EMBL/GenBank/DDBJ databases">
        <authorList>
            <person name="Voget S."/>
            <person name="Streit W.R."/>
            <person name="Jaeger K.E."/>
            <person name="Daniel R."/>
        </authorList>
    </citation>
    <scope>NUCLEOTIDE SEQUENCE [LARGE SCALE GENOMIC DNA]</scope>
    <source>
        <strain evidence="12">PG1</strain>
    </source>
</reference>
<dbReference type="EMBL" id="CP002581">
    <property type="protein sequence ID" value="AJK49835.1"/>
    <property type="molecule type" value="Genomic_DNA"/>
</dbReference>
<evidence type="ECO:0000256" key="2">
    <source>
        <dbReference type="ARBA" id="ARBA00004819"/>
    </source>
</evidence>
<evidence type="ECO:0000256" key="9">
    <source>
        <dbReference type="ARBA" id="ARBA00031365"/>
    </source>
</evidence>
<gene>
    <name evidence="11" type="primary">hemL</name>
    <name evidence="11" type="ORF">BGL_2c17680</name>
</gene>
<comment type="cofactor">
    <cofactor evidence="1">
        <name>pyridoxal 5'-phosphate</name>
        <dbReference type="ChEBI" id="CHEBI:597326"/>
    </cofactor>
</comment>
<comment type="pathway">
    <text evidence="2">Porphyrin-containing compound metabolism; protoporphyrin-IX biosynthesis; 5-aminolevulinate from L-glutamyl-tRNA(Glu): step 2/2.</text>
</comment>
<dbReference type="KEGG" id="bgp:BGL_2c17680"/>
<accession>A0A0B6S9A2</accession>
<dbReference type="RefSeq" id="WP_042628209.1">
    <property type="nucleotide sequence ID" value="NZ_CP002581.1"/>
</dbReference>
<evidence type="ECO:0000313" key="12">
    <source>
        <dbReference type="Proteomes" id="UP000031838"/>
    </source>
</evidence>
<dbReference type="InterPro" id="IPR005814">
    <property type="entry name" value="Aminotrans_3"/>
</dbReference>
<dbReference type="PANTHER" id="PTHR43713:SF3">
    <property type="entry name" value="GLUTAMATE-1-SEMIALDEHYDE 2,1-AMINOMUTASE 1, CHLOROPLASTIC-RELATED"/>
    <property type="match status" value="1"/>
</dbReference>
<reference evidence="11 12" key="2">
    <citation type="journal article" date="2016" name="Appl. Microbiol. Biotechnol.">
        <title>Mutations improving production and secretion of extracellular lipase by Burkholderia glumae PG1.</title>
        <authorList>
            <person name="Knapp A."/>
            <person name="Voget S."/>
            <person name="Gao R."/>
            <person name="Zaburannyi N."/>
            <person name="Krysciak D."/>
            <person name="Breuer M."/>
            <person name="Hauer B."/>
            <person name="Streit W.R."/>
            <person name="Muller R."/>
            <person name="Daniel R."/>
            <person name="Jaeger K.E."/>
        </authorList>
    </citation>
    <scope>NUCLEOTIDE SEQUENCE [LARGE SCALE GENOMIC DNA]</scope>
    <source>
        <strain evidence="11 12">PG1</strain>
    </source>
</reference>
<dbReference type="GO" id="GO:0042286">
    <property type="term" value="F:glutamate-1-semialdehyde 2,1-aminomutase activity"/>
    <property type="evidence" value="ECO:0007669"/>
    <property type="project" value="UniProtKB-EC"/>
</dbReference>
<dbReference type="GO" id="GO:0008483">
    <property type="term" value="F:transaminase activity"/>
    <property type="evidence" value="ECO:0007669"/>
    <property type="project" value="InterPro"/>
</dbReference>
<evidence type="ECO:0000256" key="1">
    <source>
        <dbReference type="ARBA" id="ARBA00001933"/>
    </source>
</evidence>
<dbReference type="Pfam" id="PF00202">
    <property type="entry name" value="Aminotran_3"/>
    <property type="match status" value="1"/>
</dbReference>
<protein>
    <recommendedName>
        <fullName evidence="5">Glutamate-1-semialdehyde 2,1-aminomutase</fullName>
        <ecNumber evidence="4">5.4.3.8</ecNumber>
    </recommendedName>
    <alternativeName>
        <fullName evidence="9">Glutamate-1-semialdehyde aminotransferase</fullName>
    </alternativeName>
</protein>
<dbReference type="AlphaFoldDB" id="A0A0B6S9A2"/>
<dbReference type="InterPro" id="IPR015421">
    <property type="entry name" value="PyrdxlP-dep_Trfase_major"/>
</dbReference>